<dbReference type="InterPro" id="IPR027410">
    <property type="entry name" value="TCP-1-like_intermed_sf"/>
</dbReference>
<dbReference type="GO" id="GO:0034647">
    <property type="term" value="F:histone H3K4me/H3K4me2/H3K4me3 demethylase activity"/>
    <property type="evidence" value="ECO:0007669"/>
    <property type="project" value="TreeGrafter"/>
</dbReference>
<dbReference type="PROSITE" id="PS51184">
    <property type="entry name" value="JMJC"/>
    <property type="match status" value="1"/>
</dbReference>
<dbReference type="PANTHER" id="PTHR10694">
    <property type="entry name" value="LYSINE-SPECIFIC DEMETHYLASE"/>
    <property type="match status" value="1"/>
</dbReference>
<keyword evidence="3" id="KW-0963">Cytoplasm</keyword>
<dbReference type="GO" id="GO:0005634">
    <property type="term" value="C:nucleus"/>
    <property type="evidence" value="ECO:0007669"/>
    <property type="project" value="TreeGrafter"/>
</dbReference>
<dbReference type="GO" id="GO:0015035">
    <property type="term" value="F:protein-disulfide reductase activity"/>
    <property type="evidence" value="ECO:0007669"/>
    <property type="project" value="InterPro"/>
</dbReference>
<dbReference type="InterPro" id="IPR002423">
    <property type="entry name" value="Cpn60/GroEL/TCP-1"/>
</dbReference>
<dbReference type="Gene3D" id="2.60.120.650">
    <property type="entry name" value="Cupin"/>
    <property type="match status" value="1"/>
</dbReference>
<evidence type="ECO:0000256" key="1">
    <source>
        <dbReference type="ARBA" id="ARBA00004496"/>
    </source>
</evidence>
<dbReference type="Pfam" id="PF02373">
    <property type="entry name" value="JmjC"/>
    <property type="match status" value="1"/>
</dbReference>
<dbReference type="Proteomes" id="UP001157418">
    <property type="component" value="Unassembled WGS sequence"/>
</dbReference>
<dbReference type="GO" id="GO:0000785">
    <property type="term" value="C:chromatin"/>
    <property type="evidence" value="ECO:0007669"/>
    <property type="project" value="TreeGrafter"/>
</dbReference>
<evidence type="ECO:0000313" key="9">
    <source>
        <dbReference type="Proteomes" id="UP001157418"/>
    </source>
</evidence>
<dbReference type="Pfam" id="PF00118">
    <property type="entry name" value="Cpn60_TCP1"/>
    <property type="match status" value="1"/>
</dbReference>
<dbReference type="InterPro" id="IPR027413">
    <property type="entry name" value="GROEL-like_equatorial_sf"/>
</dbReference>
<accession>A0AAU9MH48</accession>
<comment type="caution">
    <text evidence="8">The sequence shown here is derived from an EMBL/GenBank/DDBJ whole genome shotgun (WGS) entry which is preliminary data.</text>
</comment>
<keyword evidence="9" id="KW-1185">Reference proteome</keyword>
<keyword evidence="4" id="KW-0547">Nucleotide-binding</keyword>
<organism evidence="8 9">
    <name type="scientific">Lactuca virosa</name>
    <dbReference type="NCBI Taxonomy" id="75947"/>
    <lineage>
        <taxon>Eukaryota</taxon>
        <taxon>Viridiplantae</taxon>
        <taxon>Streptophyta</taxon>
        <taxon>Embryophyta</taxon>
        <taxon>Tracheophyta</taxon>
        <taxon>Spermatophyta</taxon>
        <taxon>Magnoliopsida</taxon>
        <taxon>eudicotyledons</taxon>
        <taxon>Gunneridae</taxon>
        <taxon>Pentapetalae</taxon>
        <taxon>asterids</taxon>
        <taxon>campanulids</taxon>
        <taxon>Asterales</taxon>
        <taxon>Asteraceae</taxon>
        <taxon>Cichorioideae</taxon>
        <taxon>Cichorieae</taxon>
        <taxon>Lactucinae</taxon>
        <taxon>Lactuca</taxon>
    </lineage>
</organism>
<protein>
    <recommendedName>
        <fullName evidence="7">JmjC domain-containing protein</fullName>
    </recommendedName>
</protein>
<evidence type="ECO:0000313" key="8">
    <source>
        <dbReference type="EMBL" id="CAH1427224.1"/>
    </source>
</evidence>
<evidence type="ECO:0000256" key="3">
    <source>
        <dbReference type="ARBA" id="ARBA00022490"/>
    </source>
</evidence>
<evidence type="ECO:0000256" key="4">
    <source>
        <dbReference type="ARBA" id="ARBA00022741"/>
    </source>
</evidence>
<proteinExistence type="inferred from homology"/>
<dbReference type="GO" id="GO:0010468">
    <property type="term" value="P:regulation of gene expression"/>
    <property type="evidence" value="ECO:0007669"/>
    <property type="project" value="TreeGrafter"/>
</dbReference>
<dbReference type="InterPro" id="IPR003347">
    <property type="entry name" value="JmjC_dom"/>
</dbReference>
<dbReference type="Gene3D" id="1.10.560.10">
    <property type="entry name" value="GroEL-like equatorial domain"/>
    <property type="match status" value="1"/>
</dbReference>
<reference evidence="8 9" key="1">
    <citation type="submission" date="2022-01" db="EMBL/GenBank/DDBJ databases">
        <authorList>
            <person name="Xiong W."/>
            <person name="Schranz E."/>
        </authorList>
    </citation>
    <scope>NUCLEOTIDE SEQUENCE [LARGE SCALE GENOMIC DNA]</scope>
</reference>
<dbReference type="SMART" id="SM00558">
    <property type="entry name" value="JmjC"/>
    <property type="match status" value="1"/>
</dbReference>
<keyword evidence="5" id="KW-0067">ATP-binding</keyword>
<evidence type="ECO:0000256" key="6">
    <source>
        <dbReference type="ARBA" id="ARBA00023186"/>
    </source>
</evidence>
<dbReference type="SUPFAM" id="SSF51197">
    <property type="entry name" value="Clavaminate synthase-like"/>
    <property type="match status" value="1"/>
</dbReference>
<dbReference type="Gene3D" id="3.30.260.10">
    <property type="entry name" value="TCP-1-like chaperonin intermediate domain"/>
    <property type="match status" value="1"/>
</dbReference>
<evidence type="ECO:0000256" key="2">
    <source>
        <dbReference type="ARBA" id="ARBA00008020"/>
    </source>
</evidence>
<evidence type="ECO:0000256" key="5">
    <source>
        <dbReference type="ARBA" id="ARBA00022840"/>
    </source>
</evidence>
<keyword evidence="6" id="KW-0143">Chaperone</keyword>
<name>A0AAU9MH48_9ASTR</name>
<dbReference type="EMBL" id="CAKMRJ010002223">
    <property type="protein sequence ID" value="CAH1427224.1"/>
    <property type="molecule type" value="Genomic_DNA"/>
</dbReference>
<dbReference type="SUPFAM" id="SSF48592">
    <property type="entry name" value="GroEL equatorial domain-like"/>
    <property type="match status" value="1"/>
</dbReference>
<feature type="domain" description="JmjC" evidence="7">
    <location>
        <begin position="1"/>
        <end position="144"/>
    </location>
</feature>
<dbReference type="AlphaFoldDB" id="A0AAU9MH48"/>
<sequence length="320" mass="35850">MKGENGDQMQSPPRWKVKMLYDGDCPLCMCEVNILKERNKNYNAINFVDISSDDYSPEDNQGLDYETASSLTLLGKKTTLLSPEPVVASGVPCCRLVQNPGEFVVTFPRAYHIGFSHGFNCGEAANFGTPKWLSVAKEAAVRRAAMNFLPTLSHQQLIYLLTMSFIPRVPRPLLPGIRSSRLKDRHKEERELLVKKEFIEDILKENKLLTCILNRSSSYHAVIWNMSNGRVLSVSILTASKVEELLDFIGGADQFIEEAERSLHDAIMIVRRAMKNSTVVAGGGAIDMEISQYIWQHARNIAGKSQLFINAYAKALEVIP</sequence>
<evidence type="ECO:0000259" key="7">
    <source>
        <dbReference type="PROSITE" id="PS51184"/>
    </source>
</evidence>
<gene>
    <name evidence="8" type="ORF">LVIROSA_LOCUS14253</name>
</gene>
<dbReference type="PANTHER" id="PTHR10694:SF45">
    <property type="entry name" value="LYSINE-SPECIFIC DEMETHYLASE ELF6"/>
    <property type="match status" value="1"/>
</dbReference>
<dbReference type="GO" id="GO:0005737">
    <property type="term" value="C:cytoplasm"/>
    <property type="evidence" value="ECO:0007669"/>
    <property type="project" value="UniProtKB-SubCell"/>
</dbReference>
<comment type="subcellular location">
    <subcellularLocation>
        <location evidence="1">Cytoplasm</location>
    </subcellularLocation>
</comment>
<dbReference type="GO" id="GO:0005524">
    <property type="term" value="F:ATP binding"/>
    <property type="evidence" value="ECO:0007669"/>
    <property type="project" value="UniProtKB-KW"/>
</dbReference>
<dbReference type="FunFam" id="3.30.260.10:FF:000022">
    <property type="entry name" value="T-complex protein 1 subunit eta"/>
    <property type="match status" value="1"/>
</dbReference>
<comment type="similarity">
    <text evidence="2">Belongs to the TCP-1 chaperonin family.</text>
</comment>